<accession>A0A328YNR7</accession>
<name>A0A328YNR7_9FLAO</name>
<organism evidence="2 3">
    <name type="scientific">Flavobacterium aciduliphilum</name>
    <dbReference type="NCBI Taxonomy" id="1101402"/>
    <lineage>
        <taxon>Bacteria</taxon>
        <taxon>Pseudomonadati</taxon>
        <taxon>Bacteroidota</taxon>
        <taxon>Flavobacteriia</taxon>
        <taxon>Flavobacteriales</taxon>
        <taxon>Flavobacteriaceae</taxon>
        <taxon>Flavobacterium</taxon>
    </lineage>
</organism>
<dbReference type="AlphaFoldDB" id="A0A328YNR7"/>
<keyword evidence="1" id="KW-0812">Transmembrane</keyword>
<feature type="transmembrane region" description="Helical" evidence="1">
    <location>
        <begin position="21"/>
        <end position="43"/>
    </location>
</feature>
<protein>
    <submittedName>
        <fullName evidence="2">Uncharacterized protein</fullName>
    </submittedName>
</protein>
<reference evidence="2 3" key="1">
    <citation type="submission" date="2018-06" db="EMBL/GenBank/DDBJ databases">
        <title>Genomic Encyclopedia of Archaeal and Bacterial Type Strains, Phase II (KMG-II): from individual species to whole genera.</title>
        <authorList>
            <person name="Goeker M."/>
        </authorList>
    </citation>
    <scope>NUCLEOTIDE SEQUENCE [LARGE SCALE GENOMIC DNA]</scope>
    <source>
        <strain evidence="2 3">DSM 25663</strain>
    </source>
</reference>
<evidence type="ECO:0000313" key="3">
    <source>
        <dbReference type="Proteomes" id="UP000248840"/>
    </source>
</evidence>
<keyword evidence="3" id="KW-1185">Reference proteome</keyword>
<comment type="caution">
    <text evidence="2">The sequence shown here is derived from an EMBL/GenBank/DDBJ whole genome shotgun (WGS) entry which is preliminary data.</text>
</comment>
<keyword evidence="1" id="KW-1133">Transmembrane helix</keyword>
<dbReference type="EMBL" id="QLSZ01000001">
    <property type="protein sequence ID" value="RAR75691.1"/>
    <property type="molecule type" value="Genomic_DNA"/>
</dbReference>
<dbReference type="OrthoDB" id="1332755at2"/>
<gene>
    <name evidence="2" type="ORF">CLV55_101391</name>
</gene>
<evidence type="ECO:0000256" key="1">
    <source>
        <dbReference type="SAM" id="Phobius"/>
    </source>
</evidence>
<dbReference type="RefSeq" id="WP_112112051.1">
    <property type="nucleotide sequence ID" value="NZ_QLSZ01000001.1"/>
</dbReference>
<feature type="transmembrane region" description="Helical" evidence="1">
    <location>
        <begin position="86"/>
        <end position="112"/>
    </location>
</feature>
<dbReference type="Proteomes" id="UP000248840">
    <property type="component" value="Unassembled WGS sequence"/>
</dbReference>
<keyword evidence="1" id="KW-0472">Membrane</keyword>
<sequence>MEPEKISKLLDTLKNRFSSRLIIYFLIYWLIYNWQITVSLLWYDKSQIKASGFNSIFEFISNQLSKDGVWFKLWFIAPINNSCKPLLYAIVSTIFFPILKSGILSFDAFIIVKRNNFISKIKKDELFEENLKLKKQISSVSDSSILNGYWELIEFKESTYDSENGVKRQIYIKDNTWYDLLNDKMEEGFTIIDFYFHPTNLLLVFTKILKSDVKIKYRYRLSLNGNEQNQKLEGFENDKIKVIFNKISN</sequence>
<proteinExistence type="predicted"/>
<evidence type="ECO:0000313" key="2">
    <source>
        <dbReference type="EMBL" id="RAR75691.1"/>
    </source>
</evidence>